<dbReference type="Proteomes" id="UP000338496">
    <property type="component" value="Unassembled WGS sequence"/>
</dbReference>
<dbReference type="InterPro" id="IPR008966">
    <property type="entry name" value="Adhesion_dom_sf"/>
</dbReference>
<protein>
    <submittedName>
        <fullName evidence="7">SthE</fullName>
    </submittedName>
    <submittedName>
        <fullName evidence="8">Type 1 fimbrial protein</fullName>
    </submittedName>
</protein>
<reference evidence="18" key="6">
    <citation type="submission" date="2019-10" db="EMBL/GenBank/DDBJ databases">
        <authorList>
            <consortium name="NCBI Pathogen Detection Project"/>
        </authorList>
    </citation>
    <scope>NUCLEOTIDE SEQUENCE</scope>
    <source>
        <strain evidence="18">Salmonella enterica</strain>
    </source>
</reference>
<evidence type="ECO:0000313" key="20">
    <source>
        <dbReference type="Proteomes" id="UP000338496"/>
    </source>
</evidence>
<dbReference type="RefSeq" id="WP_001253768.1">
    <property type="nucleotide sequence ID" value="NZ_CABIII010000001.1"/>
</dbReference>
<dbReference type="Proteomes" id="UP000839908">
    <property type="component" value="Unassembled WGS sequence"/>
</dbReference>
<dbReference type="EMBL" id="AAHDPU010000014">
    <property type="protein sequence ID" value="EBU9273597.1"/>
    <property type="molecule type" value="Genomic_DNA"/>
</dbReference>
<dbReference type="Proteomes" id="UP000839909">
    <property type="component" value="Unassembled WGS sequence"/>
</dbReference>
<dbReference type="EMBL" id="AAIGQE010000016">
    <property type="protein sequence ID" value="ECE0297433.1"/>
    <property type="molecule type" value="Genomic_DNA"/>
</dbReference>
<dbReference type="InterPro" id="IPR036937">
    <property type="entry name" value="Adhesion_dom_fimbrial_sf"/>
</dbReference>
<dbReference type="EMBL" id="AAHNIA010000009">
    <property type="protein sequence ID" value="EBY1701725.1"/>
    <property type="molecule type" value="Genomic_DNA"/>
</dbReference>
<accession>A0A2J0RM12</accession>
<evidence type="ECO:0000313" key="8">
    <source>
        <dbReference type="EMBL" id="EBU9273597.1"/>
    </source>
</evidence>
<dbReference type="Pfam" id="PF00419">
    <property type="entry name" value="Fimbrial"/>
    <property type="match status" value="1"/>
</dbReference>
<evidence type="ECO:0000256" key="1">
    <source>
        <dbReference type="ARBA" id="ARBA00004561"/>
    </source>
</evidence>
<dbReference type="KEGG" id="seni:CY43_23885"/>
<dbReference type="Gene3D" id="2.60.40.3310">
    <property type="match status" value="1"/>
</dbReference>
<feature type="chain" id="PRO_5014496672" evidence="5">
    <location>
        <begin position="21"/>
        <end position="361"/>
    </location>
</feature>
<comment type="similarity">
    <text evidence="2">Belongs to the fimbrial protein family.</text>
</comment>
<dbReference type="GO" id="GO:0009289">
    <property type="term" value="C:pilus"/>
    <property type="evidence" value="ECO:0007669"/>
    <property type="project" value="UniProtKB-SubCell"/>
</dbReference>
<evidence type="ECO:0000256" key="3">
    <source>
        <dbReference type="ARBA" id="ARBA00022729"/>
    </source>
</evidence>
<reference evidence="8" key="3">
    <citation type="submission" date="2018-06" db="EMBL/GenBank/DDBJ databases">
        <authorList>
            <person name="Ashton P.M."/>
            <person name="Dallman T."/>
            <person name="Nair S."/>
            <person name="De Pinna E."/>
            <person name="Peters T."/>
            <person name="Grant K."/>
        </authorList>
    </citation>
    <scope>NUCLEOTIDE SEQUENCE [LARGE SCALE GENOMIC DNA]</scope>
    <source>
        <strain evidence="9">231108</strain>
        <strain evidence="11">356083</strain>
        <strain evidence="10">422529</strain>
        <strain evidence="19">425567</strain>
        <strain evidence="16">43916</strain>
        <strain evidence="8">488670</strain>
        <strain evidence="12">632340</strain>
    </source>
</reference>
<dbReference type="PANTHER" id="PTHR33420">
    <property type="entry name" value="FIMBRIAL SUBUNIT ELFA-RELATED"/>
    <property type="match status" value="1"/>
</dbReference>
<reference evidence="18" key="2">
    <citation type="journal article" date="2018" name="Genome Biol.">
        <title>SKESA: strategic k-mer extension for scrupulous assemblies.</title>
        <authorList>
            <person name="Souvorov A."/>
            <person name="Agarwala R."/>
            <person name="Lipman D.J."/>
        </authorList>
    </citation>
    <scope>NUCLEOTIDE SEQUENCE</scope>
    <source>
        <strain evidence="18">Salmonella enterica</strain>
    </source>
</reference>
<dbReference type="Gene3D" id="2.60.40.1090">
    <property type="entry name" value="Fimbrial-type adhesion domain"/>
    <property type="match status" value="1"/>
</dbReference>
<dbReference type="PATRIC" id="fig|90371.1185.peg.4974"/>
<evidence type="ECO:0000313" key="7">
    <source>
        <dbReference type="EMBL" id="AIH12483.1"/>
    </source>
</evidence>
<feature type="non-terminal residue" evidence="7">
    <location>
        <position position="361"/>
    </location>
</feature>
<evidence type="ECO:0000313" key="16">
    <source>
        <dbReference type="EMBL" id="ECY5339695.1"/>
    </source>
</evidence>
<dbReference type="EMBL" id="AALDNI010000001">
    <property type="protein sequence ID" value="ECY5339695.1"/>
    <property type="molecule type" value="Genomic_DNA"/>
</dbReference>
<dbReference type="NCBIfam" id="NF011820">
    <property type="entry name" value="PRK15292.1"/>
    <property type="match status" value="1"/>
</dbReference>
<feature type="signal peptide" evidence="5">
    <location>
        <begin position="1"/>
        <end position="20"/>
    </location>
</feature>
<dbReference type="Proteomes" id="UP000839905">
    <property type="component" value="Unassembled WGS sequence"/>
</dbReference>
<dbReference type="Proteomes" id="UP000839617">
    <property type="component" value="Unassembled WGS sequence"/>
</dbReference>
<comment type="subcellular location">
    <subcellularLocation>
        <location evidence="1">Fimbrium</location>
    </subcellularLocation>
</comment>
<dbReference type="GO" id="GO:0043709">
    <property type="term" value="P:cell adhesion involved in single-species biofilm formation"/>
    <property type="evidence" value="ECO:0007669"/>
    <property type="project" value="TreeGrafter"/>
</dbReference>
<keyword evidence="3 5" id="KW-0732">Signal</keyword>
<dbReference type="OMA" id="IYATSVQ"/>
<keyword evidence="4" id="KW-0281">Fimbrium</keyword>
<reference evidence="13 20" key="5">
    <citation type="submission" date="2018-07" db="EMBL/GenBank/DDBJ databases">
        <authorList>
            <consortium name="GenomeTrakr network: Whole genome sequencing for foodborne pathogen traceback"/>
        </authorList>
    </citation>
    <scope>NUCLEOTIDE SEQUENCE [LARGE SCALE GENOMIC DNA]</scope>
    <source>
        <strain evidence="15">AUSMDU00020735</strain>
        <strain evidence="13 20">VA_WGS-00080</strain>
    </source>
</reference>
<evidence type="ECO:0000256" key="2">
    <source>
        <dbReference type="ARBA" id="ARBA00006671"/>
    </source>
</evidence>
<dbReference type="Proteomes" id="UP000839914">
    <property type="component" value="Unassembled WGS sequence"/>
</dbReference>
<evidence type="ECO:0000256" key="5">
    <source>
        <dbReference type="SAM" id="SignalP"/>
    </source>
</evidence>
<dbReference type="EMBL" id="AAKVET010000003">
    <property type="protein sequence ID" value="ECW0639539.1"/>
    <property type="molecule type" value="Genomic_DNA"/>
</dbReference>
<name>A0A023SYX7_SALTM</name>
<evidence type="ECO:0000313" key="18">
    <source>
        <dbReference type="EMBL" id="HAB0970108.1"/>
    </source>
</evidence>
<evidence type="ECO:0000313" key="15">
    <source>
        <dbReference type="EMBL" id="ECW0639539.1"/>
    </source>
</evidence>
<accession>A0A0M2IVM9</accession>
<gene>
    <name evidence="7" type="primary">sthE</name>
    <name evidence="16" type="ORF">AVC05_00325</name>
    <name evidence="14" type="ORF">B1P38_15985</name>
    <name evidence="13" type="ORF">CE70_20095</name>
    <name evidence="17" type="ORF">CFF59_16160</name>
    <name evidence="8" type="ORF">DMO92_16260</name>
    <name evidence="9" type="ORF">DPF41_00325</name>
    <name evidence="10" type="ORF">DPS76_02130</name>
    <name evidence="19" type="ORF">DRM14_15680</name>
    <name evidence="11" type="ORF">DU071_07120</name>
    <name evidence="12" type="ORF">EER35_12850</name>
    <name evidence="15" type="ORF">F3R12_06615</name>
    <name evidence="18" type="ORF">GB466_05830</name>
</gene>
<dbReference type="FunFam" id="2.60.40.3310:FF:000001">
    <property type="entry name" value="Hypothetical fimbrial subunit"/>
    <property type="match status" value="1"/>
</dbReference>
<dbReference type="EMBL" id="AAMLUT010000024">
    <property type="protein sequence ID" value="EDI6666780.1"/>
    <property type="molecule type" value="Genomic_DNA"/>
</dbReference>
<organism evidence="7">
    <name type="scientific">Salmonella typhimurium</name>
    <dbReference type="NCBI Taxonomy" id="90371"/>
    <lineage>
        <taxon>Bacteria</taxon>
        <taxon>Pseudomonadati</taxon>
        <taxon>Pseudomonadota</taxon>
        <taxon>Gammaproteobacteria</taxon>
        <taxon>Enterobacterales</taxon>
        <taxon>Enterobacteriaceae</taxon>
        <taxon>Salmonella</taxon>
    </lineage>
</organism>
<dbReference type="InterPro" id="IPR000259">
    <property type="entry name" value="Adhesion_dom_fimbrial"/>
</dbReference>
<evidence type="ECO:0000313" key="19">
    <source>
        <dbReference type="EMBL" id="MLP86745.1"/>
    </source>
</evidence>
<sequence length="361" mass="37475">MRRLYLALILLFAYSGHSYASCKRSGNEGAITITPPSQLVVDSHAYTAGEVLWQSGWVSTSEVTMDGCSRDYKVGFLYEPGSAQSNTSATINANDGNNTPVFSTGISGVGVAIKTQTNAGPYDNVMPIDNTYHNGDGNKTHHAMAPAYNVELVALGGPITSGTATFQSPLARVSFRDSATEDSGGDILTHLYLGNTQLIMKAMGCRVETPAITVDLGSVNLGSFANSQTAGTGEQDILLTCEQGTAISASLSAQPASGNNPDNSVIQLSNASAPTSATGVGVQLGIQAPDAGFFTGSLPINQKIDLFTHTITTNADGSQTVNGGTMNMSTTLKISARYYKTAATVTAGQANATATLNLTYN</sequence>
<evidence type="ECO:0000313" key="9">
    <source>
        <dbReference type="EMBL" id="EBW3626569.1"/>
    </source>
</evidence>
<evidence type="ECO:0000313" key="14">
    <source>
        <dbReference type="EMBL" id="ECU8355061.1"/>
    </source>
</evidence>
<reference evidence="17" key="4">
    <citation type="submission" date="2018-07" db="EMBL/GenBank/DDBJ databases">
        <authorList>
            <consortium name="PulseNet: The National Subtyping Network for Foodborne Disease Surveillance"/>
            <person name="Tarr C.L."/>
            <person name="Trees E."/>
            <person name="Katz L.S."/>
            <person name="Carleton-Romer H.A."/>
            <person name="Stroika S."/>
            <person name="Kucerova Z."/>
            <person name="Roache K.F."/>
            <person name="Sabol A.L."/>
            <person name="Besser J."/>
            <person name="Gerner-Smidt P."/>
        </authorList>
    </citation>
    <scope>NUCLEOTIDE SEQUENCE [LARGE SCALE GENOMIC DNA]</scope>
    <source>
        <strain evidence="14">PNUSAS008736</strain>
        <strain evidence="17">PNUSAS016739</strain>
    </source>
</reference>
<dbReference type="EMBL" id="KJ100428">
    <property type="protein sequence ID" value="AIH12483.1"/>
    <property type="molecule type" value="Genomic_DNA"/>
</dbReference>
<dbReference type="EMBL" id="AAHIPE010000002">
    <property type="protein sequence ID" value="EBW5461264.1"/>
    <property type="molecule type" value="Genomic_DNA"/>
</dbReference>
<dbReference type="InterPro" id="IPR050263">
    <property type="entry name" value="Bact_Fimbrial_Adh_Pro"/>
</dbReference>
<dbReference type="FunFam" id="2.60.40.1090:FF:000030">
    <property type="entry name" value="Hypothetical fimbrial subunit"/>
    <property type="match status" value="1"/>
</dbReference>
<accession>A0A023SYX7</accession>
<dbReference type="PANTHER" id="PTHR33420:SF12">
    <property type="entry name" value="FIMBRIN-LIKE PROTEIN FIMI-RELATED"/>
    <property type="match status" value="1"/>
</dbReference>
<dbReference type="EMBL" id="AAHIDF010000001">
    <property type="protein sequence ID" value="EBW3626569.1"/>
    <property type="molecule type" value="Genomic_DNA"/>
</dbReference>
<reference evidence="7" key="1">
    <citation type="submission" date="2014-01" db="EMBL/GenBank/DDBJ databases">
        <title>Salmonella distinguishable signature define host species.</title>
        <authorList>
            <person name="Yue M."/>
            <person name="Schifferli D."/>
        </authorList>
    </citation>
    <scope>NUCLEOTIDE SEQUENCE</scope>
    <source>
        <strain evidence="7">SthE127</strain>
    </source>
</reference>
<dbReference type="AlphaFoldDB" id="A0A023SYX7"/>
<dbReference type="EMBL" id="RVDJ01000015">
    <property type="protein sequence ID" value="MLP86745.1"/>
    <property type="molecule type" value="Genomic_DNA"/>
</dbReference>
<dbReference type="EMBL" id="AAHRYM010000014">
    <property type="protein sequence ID" value="EBZ6921855.1"/>
    <property type="molecule type" value="Genomic_DNA"/>
</dbReference>
<dbReference type="Proteomes" id="UP000839616">
    <property type="component" value="Unassembled WGS sequence"/>
</dbReference>
<evidence type="ECO:0000313" key="12">
    <source>
        <dbReference type="EMBL" id="EBZ6921855.1"/>
    </source>
</evidence>
<dbReference type="EMBL" id="AAKRET010000016">
    <property type="protein sequence ID" value="ECU8355061.1"/>
    <property type="molecule type" value="Genomic_DNA"/>
</dbReference>
<evidence type="ECO:0000313" key="11">
    <source>
        <dbReference type="EMBL" id="EBY1701725.1"/>
    </source>
</evidence>
<evidence type="ECO:0000313" key="10">
    <source>
        <dbReference type="EMBL" id="EBW5461264.1"/>
    </source>
</evidence>
<evidence type="ECO:0000313" key="17">
    <source>
        <dbReference type="EMBL" id="EDI6666780.1"/>
    </source>
</evidence>
<feature type="domain" description="Fimbrial-type adhesion" evidence="6">
    <location>
        <begin position="202"/>
        <end position="360"/>
    </location>
</feature>
<evidence type="ECO:0000313" key="13">
    <source>
        <dbReference type="EMBL" id="ECE0297433.1"/>
    </source>
</evidence>
<dbReference type="Proteomes" id="UP000839915">
    <property type="component" value="Unassembled WGS sequence"/>
</dbReference>
<dbReference type="Proteomes" id="UP000839911">
    <property type="component" value="Unassembled WGS sequence"/>
</dbReference>
<evidence type="ECO:0000256" key="4">
    <source>
        <dbReference type="ARBA" id="ARBA00023263"/>
    </source>
</evidence>
<dbReference type="SUPFAM" id="SSF49401">
    <property type="entry name" value="Bacterial adhesins"/>
    <property type="match status" value="1"/>
</dbReference>
<evidence type="ECO:0000259" key="6">
    <source>
        <dbReference type="Pfam" id="PF00419"/>
    </source>
</evidence>
<proteinExistence type="inferred from homology"/>
<dbReference type="Proteomes" id="UP000885385">
    <property type="component" value="Unassembled WGS sequence"/>
</dbReference>
<dbReference type="Proteomes" id="UP000839907">
    <property type="component" value="Unassembled WGS sequence"/>
</dbReference>
<dbReference type="EMBL" id="DAAFPQ010000003">
    <property type="protein sequence ID" value="HAB0970108.1"/>
    <property type="molecule type" value="Genomic_DNA"/>
</dbReference>